<dbReference type="PATRIC" id="fig|1121939.11.peg.3010"/>
<protein>
    <recommendedName>
        <fullName evidence="3">Inosine/uridine-preferring nucleoside hydrolase domain-containing protein</fullName>
    </recommendedName>
</protein>
<reference evidence="1 2" key="1">
    <citation type="journal article" date="2013" name="Genome Announc.">
        <title>Draft genome sequence of the moderately halophilic gammaproteobacterium Halomonas anticariensis FP35.</title>
        <authorList>
            <person name="Tahrioui A."/>
            <person name="Quesada E."/>
            <person name="Llamas I."/>
        </authorList>
    </citation>
    <scope>NUCLEOTIDE SEQUENCE [LARGE SCALE GENOMIC DNA]</scope>
    <source>
        <strain evidence="2">DSM 16096 / CECT 5854 / LMG 22089 / FP35</strain>
    </source>
</reference>
<evidence type="ECO:0000313" key="2">
    <source>
        <dbReference type="Proteomes" id="UP000014463"/>
    </source>
</evidence>
<keyword evidence="2" id="KW-1185">Reference proteome</keyword>
<sequence>MKLVVASVAVVIAVLLLVSFAIPVSTRRTGELSAPPLPIVENGPVVQMPERVWVDTDAACGHRRITDPDDCFALTLLAQASDIEIVGISTVFCNAPWTLPIARRGIWCPRSEPWALNSRPSTAVPRGRVWVSLAGHRRLMLRFGTGMGEHRRSAPERLVP</sequence>
<dbReference type="Gene3D" id="3.90.245.10">
    <property type="entry name" value="Ribonucleoside hydrolase-like"/>
    <property type="match status" value="1"/>
</dbReference>
<evidence type="ECO:0000313" key="1">
    <source>
        <dbReference type="EMBL" id="EPC01544.1"/>
    </source>
</evidence>
<dbReference type="GO" id="GO:0016799">
    <property type="term" value="F:hydrolase activity, hydrolyzing N-glycosyl compounds"/>
    <property type="evidence" value="ECO:0007669"/>
    <property type="project" value="InterPro"/>
</dbReference>
<dbReference type="Proteomes" id="UP000014463">
    <property type="component" value="Unassembled WGS sequence"/>
</dbReference>
<dbReference type="STRING" id="1121939.L861_16870"/>
<gene>
    <name evidence="1" type="ORF">L861_16870</name>
</gene>
<dbReference type="AlphaFoldDB" id="S2L1L1"/>
<dbReference type="OrthoDB" id="9797882at2"/>
<name>S2L1L1_LITA3</name>
<comment type="caution">
    <text evidence="1">The sequence shown here is derived from an EMBL/GenBank/DDBJ whole genome shotgun (WGS) entry which is preliminary data.</text>
</comment>
<dbReference type="EMBL" id="ASTJ01000034">
    <property type="protein sequence ID" value="EPC01544.1"/>
    <property type="molecule type" value="Genomic_DNA"/>
</dbReference>
<dbReference type="RefSeq" id="WP_016417528.1">
    <property type="nucleotide sequence ID" value="NZ_AUAB01000011.1"/>
</dbReference>
<proteinExistence type="predicted"/>
<organism evidence="1 2">
    <name type="scientific">Litchfieldella anticariensis (strain DSM 16096 / CECT 5854 / CIP 108499 / LMG 22089 / FP35)</name>
    <name type="common">Halomonas anticariensis</name>
    <dbReference type="NCBI Taxonomy" id="1121939"/>
    <lineage>
        <taxon>Bacteria</taxon>
        <taxon>Pseudomonadati</taxon>
        <taxon>Pseudomonadota</taxon>
        <taxon>Gammaproteobacteria</taxon>
        <taxon>Oceanospirillales</taxon>
        <taxon>Halomonadaceae</taxon>
        <taxon>Litchfieldella</taxon>
    </lineage>
</organism>
<accession>S2L1L1</accession>
<evidence type="ECO:0008006" key="3">
    <source>
        <dbReference type="Google" id="ProtNLM"/>
    </source>
</evidence>
<dbReference type="SUPFAM" id="SSF53590">
    <property type="entry name" value="Nucleoside hydrolase"/>
    <property type="match status" value="1"/>
</dbReference>
<dbReference type="InterPro" id="IPR036452">
    <property type="entry name" value="Ribo_hydro-like"/>
</dbReference>